<evidence type="ECO:0000313" key="2">
    <source>
        <dbReference type="EMBL" id="SHO79535.1"/>
    </source>
</evidence>
<accession>A0A1M8AAK8</accession>
<protein>
    <submittedName>
        <fullName evidence="2">Uncharacterized protein</fullName>
    </submittedName>
</protein>
<feature type="compositionally biased region" description="Pro residues" evidence="1">
    <location>
        <begin position="264"/>
        <end position="274"/>
    </location>
</feature>
<dbReference type="VEuPathDB" id="FungiDB:MSYG_3884"/>
<feature type="region of interest" description="Disordered" evidence="1">
    <location>
        <begin position="205"/>
        <end position="225"/>
    </location>
</feature>
<organism evidence="2 3">
    <name type="scientific">Malassezia sympodialis (strain ATCC 42132)</name>
    <name type="common">Atopic eczema-associated yeast</name>
    <dbReference type="NCBI Taxonomy" id="1230383"/>
    <lineage>
        <taxon>Eukaryota</taxon>
        <taxon>Fungi</taxon>
        <taxon>Dikarya</taxon>
        <taxon>Basidiomycota</taxon>
        <taxon>Ustilaginomycotina</taxon>
        <taxon>Malasseziomycetes</taxon>
        <taxon>Malasseziales</taxon>
        <taxon>Malasseziaceae</taxon>
        <taxon>Malassezia</taxon>
    </lineage>
</organism>
<evidence type="ECO:0000256" key="1">
    <source>
        <dbReference type="SAM" id="MobiDB-lite"/>
    </source>
</evidence>
<reference evidence="3" key="1">
    <citation type="journal article" date="2017" name="Nucleic Acids Res.">
        <title>Proteogenomics produces comprehensive and highly accurate protein-coding gene annotation in a complete genome assembly of Malassezia sympodialis.</title>
        <authorList>
            <person name="Zhu Y."/>
            <person name="Engstroem P.G."/>
            <person name="Tellgren-Roth C."/>
            <person name="Baudo C.D."/>
            <person name="Kennell J.C."/>
            <person name="Sun S."/>
            <person name="Billmyre R.B."/>
            <person name="Schroeder M.S."/>
            <person name="Andersson A."/>
            <person name="Holm T."/>
            <person name="Sigurgeirsson B."/>
            <person name="Wu G."/>
            <person name="Sankaranarayanan S.R."/>
            <person name="Siddharthan R."/>
            <person name="Sanyal K."/>
            <person name="Lundeberg J."/>
            <person name="Nystedt B."/>
            <person name="Boekhout T."/>
            <person name="Dawson T.L. Jr."/>
            <person name="Heitman J."/>
            <person name="Scheynius A."/>
            <person name="Lehtioe J."/>
        </authorList>
    </citation>
    <scope>NUCLEOTIDE SEQUENCE [LARGE SCALE GENOMIC DNA]</scope>
    <source>
        <strain evidence="3">ATCC 42132</strain>
    </source>
</reference>
<feature type="region of interest" description="Disordered" evidence="1">
    <location>
        <begin position="244"/>
        <end position="307"/>
    </location>
</feature>
<evidence type="ECO:0000313" key="3">
    <source>
        <dbReference type="Proteomes" id="UP000186303"/>
    </source>
</evidence>
<dbReference type="OrthoDB" id="3362192at2759"/>
<keyword evidence="3" id="KW-1185">Reference proteome</keyword>
<gene>
    <name evidence="2" type="ORF">MSYG_3884</name>
</gene>
<proteinExistence type="predicted"/>
<sequence>MPSPMDLPRHMHNTLFQHMFASNPILETGEVQYLNLYPSSDPSWSKAGNGSTEVLEPNELSPLEQLCSGIPPLWPHARSKFLDVNLTQGSLRTPNTHETKVSTVQHVCSLGRQHGSIHLKTECVSDTQGDLPETSLPSRSETPLCTKIARKCLSSTKKPRRKPAPHIGDLSTAHAVHISEDASVPSHMAEDTPVDLNNHRQGVLLGPVARSDPSSLPPARPQKNALRIYGQKAPATALWYLSRGMTPVTPPPRPRKSSQRLDPSPAPTNAPLPAPAIHLPYRQMDLPELDPDSDSESIPSSIGEPVS</sequence>
<dbReference type="EMBL" id="LT671826">
    <property type="protein sequence ID" value="SHO79535.1"/>
    <property type="molecule type" value="Genomic_DNA"/>
</dbReference>
<dbReference type="Proteomes" id="UP000186303">
    <property type="component" value="Chromosome 6"/>
</dbReference>
<feature type="compositionally biased region" description="Low complexity" evidence="1">
    <location>
        <begin position="296"/>
        <end position="307"/>
    </location>
</feature>
<dbReference type="AlphaFoldDB" id="A0A1M8AAK8"/>
<name>A0A1M8AAK8_MALS4</name>